<protein>
    <recommendedName>
        <fullName evidence="2">Transposase IS801/IS1294 domain-containing protein</fullName>
    </recommendedName>
</protein>
<evidence type="ECO:0000259" key="2">
    <source>
        <dbReference type="Pfam" id="PF04986"/>
    </source>
</evidence>
<evidence type="ECO:0000313" key="3">
    <source>
        <dbReference type="EMBL" id="AUX34231.1"/>
    </source>
</evidence>
<organism evidence="3 4">
    <name type="scientific">Sorangium cellulosum</name>
    <name type="common">Polyangium cellulosum</name>
    <dbReference type="NCBI Taxonomy" id="56"/>
    <lineage>
        <taxon>Bacteria</taxon>
        <taxon>Pseudomonadati</taxon>
        <taxon>Myxococcota</taxon>
        <taxon>Polyangia</taxon>
        <taxon>Polyangiales</taxon>
        <taxon>Polyangiaceae</taxon>
        <taxon>Sorangium</taxon>
    </lineage>
</organism>
<name>A0A4P2QVU4_SORCE</name>
<accession>A0A4P2QVU4</accession>
<dbReference type="GO" id="GO:0006313">
    <property type="term" value="P:DNA transposition"/>
    <property type="evidence" value="ECO:0007669"/>
    <property type="project" value="InterPro"/>
</dbReference>
<dbReference type="AlphaFoldDB" id="A0A4P2QVU4"/>
<feature type="region of interest" description="Disordered" evidence="1">
    <location>
        <begin position="160"/>
        <end position="224"/>
    </location>
</feature>
<evidence type="ECO:0000313" key="4">
    <source>
        <dbReference type="Proteomes" id="UP000295497"/>
    </source>
</evidence>
<feature type="domain" description="Transposase IS801/IS1294" evidence="2">
    <location>
        <begin position="63"/>
        <end position="156"/>
    </location>
</feature>
<sequence>MLRYLRRHGHLEIEHDVEEDDEREAALCASAISGREPPAGPQWLRGLSSYCPSALAYDKPLCAALDGFTLHAATCAGARHAAAREALLRYVLRPPIANERVEPQQDGLVRLSRRRAFADGTVAVDMDPLSLLCRLAASVPPPRFHTVKYAGVLASASPWRKRIGPRPAKPEEPTKADDDAAPKRKRGGYRAVDKPRRALAPHICDRCPRVPNLQGADEARRHGH</sequence>
<feature type="compositionally biased region" description="Basic and acidic residues" evidence="1">
    <location>
        <begin position="168"/>
        <end position="182"/>
    </location>
</feature>
<reference evidence="3 4" key="1">
    <citation type="submission" date="2015-09" db="EMBL/GenBank/DDBJ databases">
        <title>Sorangium comparison.</title>
        <authorList>
            <person name="Zaburannyi N."/>
            <person name="Bunk B."/>
            <person name="Overmann J."/>
            <person name="Mueller R."/>
        </authorList>
    </citation>
    <scope>NUCLEOTIDE SEQUENCE [LARGE SCALE GENOMIC DNA]</scope>
    <source>
        <strain evidence="3 4">So ce836</strain>
    </source>
</reference>
<dbReference type="Proteomes" id="UP000295497">
    <property type="component" value="Chromosome"/>
</dbReference>
<proteinExistence type="predicted"/>
<dbReference type="GO" id="GO:0003677">
    <property type="term" value="F:DNA binding"/>
    <property type="evidence" value="ECO:0007669"/>
    <property type="project" value="InterPro"/>
</dbReference>
<evidence type="ECO:0000256" key="1">
    <source>
        <dbReference type="SAM" id="MobiDB-lite"/>
    </source>
</evidence>
<dbReference type="Pfam" id="PF04986">
    <property type="entry name" value="Y2_Tnp"/>
    <property type="match status" value="1"/>
</dbReference>
<gene>
    <name evidence="3" type="ORF">SOCE836_064020</name>
</gene>
<dbReference type="GO" id="GO:0004803">
    <property type="term" value="F:transposase activity"/>
    <property type="evidence" value="ECO:0007669"/>
    <property type="project" value="InterPro"/>
</dbReference>
<dbReference type="InterPro" id="IPR007069">
    <property type="entry name" value="Transposase_32"/>
</dbReference>
<dbReference type="EMBL" id="CP012672">
    <property type="protein sequence ID" value="AUX34231.1"/>
    <property type="molecule type" value="Genomic_DNA"/>
</dbReference>